<dbReference type="Proteomes" id="UP000005867">
    <property type="component" value="Chromosome"/>
</dbReference>
<evidence type="ECO:0000313" key="2">
    <source>
        <dbReference type="EMBL" id="AET33167.1"/>
    </source>
</evidence>
<gene>
    <name evidence="2" type="ORF">P186_1757</name>
</gene>
<proteinExistence type="predicted"/>
<dbReference type="AlphaFoldDB" id="G7VGZ6"/>
<feature type="transmembrane region" description="Helical" evidence="1">
    <location>
        <begin position="7"/>
        <end position="28"/>
    </location>
</feature>
<dbReference type="eggNOG" id="arCOG07037">
    <property type="taxonomic scope" value="Archaea"/>
</dbReference>
<accession>G7VGZ6</accession>
<protein>
    <submittedName>
        <fullName evidence="2">Uncharacterized protein</fullName>
    </submittedName>
</protein>
<dbReference type="HOGENOM" id="CLU_274609_0_0_2"/>
<dbReference type="EMBL" id="CP003098">
    <property type="protein sequence ID" value="AET33167.1"/>
    <property type="molecule type" value="Genomic_DNA"/>
</dbReference>
<evidence type="ECO:0000313" key="3">
    <source>
        <dbReference type="Proteomes" id="UP000005867"/>
    </source>
</evidence>
<dbReference type="BioCyc" id="PSP1104324:GJSN-1723-MONOMER"/>
<evidence type="ECO:0000256" key="1">
    <source>
        <dbReference type="SAM" id="Phobius"/>
    </source>
</evidence>
<sequence length="1166" mass="123744">MRGLSTVAGFVVFVLALIILFASVFFFYNMLQTAAQKGVERVQNSAVRDFEASFTYGPGGCGVGGGWIYYVVQNATGHVLGNGTSPRCPPAVSGIYTYRVVRSDGAVGTARVYIGPPLVAGISTAAYLGPGGTFTIPIVIRLASNRSAYIPISNLSVSLSAPPGVSCTPPPGQSYLTVPPSGVLEVNLGAANCNVTDYTYLATSARLVNATVTLSYGGATLSTTRLVVGSVADRWGQASFTYSGGVCNIAAPSAPLFYAVFKNGAVWSGGKYDRSVPCPAGEGIYEYRALGGDGVIYSVPVVVKANSIRAWAESNRTVAYVNATGQTVAFDLYLRFSNPNPGYVPVNYSFSLVYNTALLSCTQVGTPDGDPRSLVLLPGETRALYAGTYTCTVNGEFNETNIAVSITAAYTGGGQTVVLYSGVVGTATTFAAPNWVVFTIVWGNGTSYSVAGYGAVQLQYRKSLFTVRWRPAAPPPPVCPPVYVYLNKSLSPLVWALSAVSRFNVTTLFMKVMPGWPELYDVAVLSTPSGGWSASLNKTGEAGQGDYGIYLGGRLQLSPSRESGSPAPLPAALAWYMKTSSTWSATANATVFGAAKCTYPLLNFTALPMAKLLGWSFTCGVSQIVDDYSSYGSVSGCTTWGFEKSLPYNRTVVSQASVYLDTKRNYDGSYSLKLDITNDGGYAVFYIDVARWLGYVPSTSSFSIYVNPDKKPDNTHSYQVSFFIDVNNDGVPDIELIYYARGGSYMAVSTYLGYNTKTLIGGRFTVKADKWRQFSLGTIYSTGRIVGVALVSFGKAEADVWWDEMTICKSSYFTNAPYVSVIADGWSSTGVSISTQYSPTSPPSLQLEVDASNSTGSPVDDYGVAALIYDVAGWVGSVLPVAGTSISVKVLYQRDVQDVRNNVYYISLGIDLNGDGVVDREVVYYTPDTSGGAGVVVSMYFRDAVGNPLIVCTVDTAGNCAVTNSTLFAAYRVYNFNTTTITLDGPGALVKIALAAVDASGYQDGTVDDFWVFWDDLTVAYSACPPPSGWYSRGYVWQSYGYLLATAGGVGYAALVPNALTYVANFTGVGTYAVFDSALNVVFGVYRGASGFSAVCGSALYALGAFPAARYVELRPLGGLGDVVIRDANGNILARYGCSYTTTPTYIGVKTGAGEAIKLYTLEAWG</sequence>
<keyword evidence="1" id="KW-0472">Membrane</keyword>
<dbReference type="STRING" id="1104324.P186_1757"/>
<keyword evidence="1" id="KW-0812">Transmembrane</keyword>
<reference evidence="2 3" key="1">
    <citation type="journal article" date="2012" name="J. Bacteriol.">
        <title>Complete genome sequence of strain 1860, a crenarchaeon of the genus pyrobaculum able to grow with various electron acceptors.</title>
        <authorList>
            <person name="Mardanov A.V."/>
            <person name="Gumerov V.M."/>
            <person name="Slobodkina G.B."/>
            <person name="Beletsky A.V."/>
            <person name="Bonch-Osmolovskaya E.A."/>
            <person name="Ravin N.V."/>
            <person name="Skryabin K.G."/>
        </authorList>
    </citation>
    <scope>NUCLEOTIDE SEQUENCE [LARGE SCALE GENOMIC DNA]</scope>
    <source>
        <strain evidence="2 3">1860</strain>
    </source>
</reference>
<name>G7VGZ6_9CREN</name>
<organism evidence="2 3">
    <name type="scientific">Pyrobaculum ferrireducens</name>
    <dbReference type="NCBI Taxonomy" id="1104324"/>
    <lineage>
        <taxon>Archaea</taxon>
        <taxon>Thermoproteota</taxon>
        <taxon>Thermoprotei</taxon>
        <taxon>Thermoproteales</taxon>
        <taxon>Thermoproteaceae</taxon>
        <taxon>Pyrobaculum</taxon>
    </lineage>
</organism>
<keyword evidence="3" id="KW-1185">Reference proteome</keyword>
<dbReference type="KEGG" id="pyr:P186_1757"/>
<keyword evidence="1" id="KW-1133">Transmembrane helix</keyword>